<dbReference type="PANTHER" id="PTHR10131">
    <property type="entry name" value="TNF RECEPTOR ASSOCIATED FACTOR"/>
    <property type="match status" value="1"/>
</dbReference>
<evidence type="ECO:0000256" key="4">
    <source>
        <dbReference type="PROSITE-ProRule" id="PRU00207"/>
    </source>
</evidence>
<sequence length="817" mass="89861">MPGLRRLRDGRGNGTDFWLSPNRTKSWTARARARASVEDERTEGERVDDASSSSSDVCAEEEGKTGLDQAPAVFVGFPHASYVCGTCRDVYDDPVVASDGETYCLKCVPRGLEVGATENAEVEDGIQALAVLCRRALTLRRNANGESEWTWKADGCGENGIRLRMRDVHDRECGFRQRRCWYPHATRHEATARDDSRAGRDYCGYMTTKFAYAAHAATCEWRAEKCDVVGCEEMVPHCKREQHVRTCPKARVSCPNACEWEGERGDLATHRASCEREYVKCEFIDLEREHGAGCMHGCERALIEAHRHECDFRPWCCPSCNLVINAINASVHAMKCGDARQRCPRCRAMVREAAFKAHTEHFCAGSATSCAYASFGCREQGTREELRQHERESAPRHLRLVVKSLDDERSKGLKQAKIIERMEKALTKFGEDYSNLTSKAAERVKFVESRAIEQIETLQAHLEANKRAYEEHVEALNEEIDKLKAERDAAVDADAHLAKLDSAITIEQANVLIAASKAEFTKCTTQLAKLTVAIEASERQWENDIQNAQSRDEEIAERCRREVESVLATQESDGIVDAISRVDTLSSEIRELSRTMNLDLLALAEKQNELEALWRASNESWRPPLTPLASAVTRSRSSPSPSKARRRFKSSGTASASETTSEKSIRRLGSATMAASRATDDWDGMHAPPPPSFIASTDGSDGLISPPASTNPSEAEAPIQATRHAGVNIAGATDDWDGMHAPPPPSFIASTDGSDGLISPPASTNPSEAEAPIQATRHAGGDDVFGAARSLASGSRSKTSAPPAAPPRPPWIEFDDD</sequence>
<dbReference type="AlphaFoldDB" id="A0A090M5N6"/>
<dbReference type="EMBL" id="CAID01000011">
    <property type="protein sequence ID" value="CEF99560.1"/>
    <property type="molecule type" value="Genomic_DNA"/>
</dbReference>
<feature type="compositionally biased region" description="Basic and acidic residues" evidence="6">
    <location>
        <begin position="1"/>
        <end position="11"/>
    </location>
</feature>
<feature type="zinc finger region" description="TRAF-type" evidence="4">
    <location>
        <begin position="243"/>
        <end position="304"/>
    </location>
</feature>
<feature type="region of interest" description="Disordered" evidence="6">
    <location>
        <begin position="624"/>
        <end position="716"/>
    </location>
</feature>
<protein>
    <submittedName>
        <fullName evidence="8">Zinc finger, TRAF-type</fullName>
    </submittedName>
</protein>
<evidence type="ECO:0000256" key="6">
    <source>
        <dbReference type="SAM" id="MobiDB-lite"/>
    </source>
</evidence>
<reference evidence="8 9" key="2">
    <citation type="journal article" date="2014" name="BMC Genomics">
        <title>An improved genome of the model marine alga Ostreococcus tauri unfolds by assessing Illumina de novo assemblies.</title>
        <authorList>
            <person name="Blanc-Mathieu R."/>
            <person name="Verhelst B."/>
            <person name="Derelle E."/>
            <person name="Rombauts S."/>
            <person name="Bouget F.Y."/>
            <person name="Carre I."/>
            <person name="Chateau A."/>
            <person name="Eyre-Walker A."/>
            <person name="Grimsley N."/>
            <person name="Moreau H."/>
            <person name="Piegu B."/>
            <person name="Rivals E."/>
            <person name="Schackwitz W."/>
            <person name="Van de Peer Y."/>
            <person name="Piganeau G."/>
        </authorList>
    </citation>
    <scope>NUCLEOTIDE SEQUENCE [LARGE SCALE GENOMIC DNA]</scope>
    <source>
        <strain evidence="9">OTTH 0595 / CCAP 157/2 / RCC745</strain>
    </source>
</reference>
<dbReference type="Pfam" id="PF02176">
    <property type="entry name" value="zf-TRAF"/>
    <property type="match status" value="2"/>
</dbReference>
<feature type="region of interest" description="Disordered" evidence="6">
    <location>
        <begin position="741"/>
        <end position="817"/>
    </location>
</feature>
<accession>A0A090M5N6</accession>
<gene>
    <name evidence="8" type="ORF">OT_ostta11g00810</name>
</gene>
<dbReference type="OrthoDB" id="1737200at2759"/>
<dbReference type="STRING" id="70448.A0A090M5N6"/>
<evidence type="ECO:0000256" key="1">
    <source>
        <dbReference type="ARBA" id="ARBA00022723"/>
    </source>
</evidence>
<feature type="domain" description="TRAF-type" evidence="7">
    <location>
        <begin position="331"/>
        <end position="387"/>
    </location>
</feature>
<dbReference type="Gene3D" id="3.30.40.10">
    <property type="entry name" value="Zinc/RING finger domain, C3HC4 (zinc finger)"/>
    <property type="match status" value="3"/>
</dbReference>
<organism evidence="8 9">
    <name type="scientific">Ostreococcus tauri</name>
    <name type="common">Marine green alga</name>
    <dbReference type="NCBI Taxonomy" id="70448"/>
    <lineage>
        <taxon>Eukaryota</taxon>
        <taxon>Viridiplantae</taxon>
        <taxon>Chlorophyta</taxon>
        <taxon>Mamiellophyceae</taxon>
        <taxon>Mamiellales</taxon>
        <taxon>Bathycoccaceae</taxon>
        <taxon>Ostreococcus</taxon>
    </lineage>
</organism>
<feature type="zinc finger region" description="TRAF-type" evidence="4">
    <location>
        <begin position="331"/>
        <end position="387"/>
    </location>
</feature>
<feature type="compositionally biased region" description="Low complexity" evidence="6">
    <location>
        <begin position="786"/>
        <end position="797"/>
    </location>
</feature>
<feature type="region of interest" description="Disordered" evidence="6">
    <location>
        <begin position="1"/>
        <end position="62"/>
    </location>
</feature>
<dbReference type="PROSITE" id="PS50145">
    <property type="entry name" value="ZF_TRAF"/>
    <property type="match status" value="2"/>
</dbReference>
<dbReference type="Proteomes" id="UP000009170">
    <property type="component" value="Unassembled WGS sequence"/>
</dbReference>
<evidence type="ECO:0000313" key="9">
    <source>
        <dbReference type="Proteomes" id="UP000009170"/>
    </source>
</evidence>
<dbReference type="InterPro" id="IPR001293">
    <property type="entry name" value="Znf_TRAF"/>
</dbReference>
<dbReference type="SUPFAM" id="SSF49599">
    <property type="entry name" value="TRAF domain-like"/>
    <property type="match status" value="1"/>
</dbReference>
<evidence type="ECO:0000259" key="7">
    <source>
        <dbReference type="PROSITE" id="PS50145"/>
    </source>
</evidence>
<feature type="compositionally biased region" description="Basic and acidic residues" evidence="6">
    <location>
        <begin position="35"/>
        <end position="49"/>
    </location>
</feature>
<dbReference type="GO" id="GO:0008270">
    <property type="term" value="F:zinc ion binding"/>
    <property type="evidence" value="ECO:0007669"/>
    <property type="project" value="UniProtKB-KW"/>
</dbReference>
<proteinExistence type="predicted"/>
<evidence type="ECO:0000256" key="5">
    <source>
        <dbReference type="SAM" id="Coils"/>
    </source>
</evidence>
<dbReference type="InParanoid" id="A0A090M5N6"/>
<feature type="compositionally biased region" description="Low complexity" evidence="6">
    <location>
        <begin position="650"/>
        <end position="659"/>
    </location>
</feature>
<keyword evidence="5" id="KW-0175">Coiled coil</keyword>
<reference evidence="9" key="1">
    <citation type="journal article" date="2006" name="Proc. Natl. Acad. Sci. U.S.A.">
        <title>Genome analysis of the smallest free-living eukaryote Ostreococcus tauri unveils many unique features.</title>
        <authorList>
            <person name="Derelle E."/>
            <person name="Ferraz C."/>
            <person name="Rombauts S."/>
            <person name="Rouze P."/>
            <person name="Worden A.Z."/>
            <person name="Robbens S."/>
            <person name="Partensky F."/>
            <person name="Degroeve S."/>
            <person name="Echeynie S."/>
            <person name="Cooke R."/>
            <person name="Saeys Y."/>
            <person name="Wuyts J."/>
            <person name="Jabbari K."/>
            <person name="Bowler C."/>
            <person name="Panaud O."/>
            <person name="Piegu B."/>
            <person name="Ball S.G."/>
            <person name="Ral J.-P."/>
            <person name="Bouget F.-Y."/>
            <person name="Piganeau G."/>
            <person name="De Baets B."/>
            <person name="Picard A."/>
            <person name="Delseny M."/>
            <person name="Demaille J."/>
            <person name="Van de Peer Y."/>
            <person name="Moreau H."/>
        </authorList>
    </citation>
    <scope>NUCLEOTIDE SEQUENCE [LARGE SCALE GENOMIC DNA]</scope>
    <source>
        <strain evidence="9">OTTH 0595 / CCAP 157/2 / RCC745</strain>
    </source>
</reference>
<keyword evidence="3 4" id="KW-0862">Zinc</keyword>
<feature type="coiled-coil region" evidence="5">
    <location>
        <begin position="452"/>
        <end position="493"/>
    </location>
</feature>
<comment type="caution">
    <text evidence="8">The sequence shown here is derived from an EMBL/GenBank/DDBJ whole genome shotgun (WGS) entry which is preliminary data.</text>
</comment>
<name>A0A090M5N6_OSTTA</name>
<dbReference type="PANTHER" id="PTHR10131:SF94">
    <property type="entry name" value="TNF RECEPTOR-ASSOCIATED FACTOR 4"/>
    <property type="match status" value="1"/>
</dbReference>
<dbReference type="RefSeq" id="XP_022839902.1">
    <property type="nucleotide sequence ID" value="XM_022982959.1"/>
</dbReference>
<keyword evidence="2 4" id="KW-0863">Zinc-finger</keyword>
<dbReference type="InterPro" id="IPR013083">
    <property type="entry name" value="Znf_RING/FYVE/PHD"/>
</dbReference>
<evidence type="ECO:0000256" key="3">
    <source>
        <dbReference type="ARBA" id="ARBA00022833"/>
    </source>
</evidence>
<feature type="domain" description="TRAF-type" evidence="7">
    <location>
        <begin position="243"/>
        <end position="304"/>
    </location>
</feature>
<dbReference type="SUPFAM" id="SSF57850">
    <property type="entry name" value="RING/U-box"/>
    <property type="match status" value="1"/>
</dbReference>
<evidence type="ECO:0000256" key="2">
    <source>
        <dbReference type="ARBA" id="ARBA00022771"/>
    </source>
</evidence>
<dbReference type="GeneID" id="9835851"/>
<dbReference type="KEGG" id="ota:OT_ostta11g00810"/>
<keyword evidence="9" id="KW-1185">Reference proteome</keyword>
<keyword evidence="1 4" id="KW-0479">Metal-binding</keyword>
<evidence type="ECO:0000313" key="8">
    <source>
        <dbReference type="EMBL" id="CEF99560.1"/>
    </source>
</evidence>